<dbReference type="Proteomes" id="UP000199028">
    <property type="component" value="Unassembled WGS sequence"/>
</dbReference>
<keyword evidence="2" id="KW-1185">Reference proteome</keyword>
<dbReference type="AlphaFoldDB" id="A0A1H9VDT8"/>
<sequence length="72" mass="8023">MVERHGLRLAGAARAALDMARRELNPRAIAEIIDAVVSARLCTPMELREELRVSSRRGTALVRQALCHLYPT</sequence>
<accession>A0A1H9VDT8</accession>
<dbReference type="EMBL" id="FOFT01000010">
    <property type="protein sequence ID" value="SES19960.1"/>
    <property type="molecule type" value="Genomic_DNA"/>
</dbReference>
<evidence type="ECO:0000313" key="2">
    <source>
        <dbReference type="Proteomes" id="UP000199028"/>
    </source>
</evidence>
<reference evidence="2" key="1">
    <citation type="submission" date="2016-10" db="EMBL/GenBank/DDBJ databases">
        <authorList>
            <person name="Varghese N."/>
            <person name="Submissions S."/>
        </authorList>
    </citation>
    <scope>NUCLEOTIDE SEQUENCE [LARGE SCALE GENOMIC DNA]</scope>
    <source>
        <strain evidence="2">CGMCC 4.578</strain>
    </source>
</reference>
<organism evidence="1 2">
    <name type="scientific">Lentzea flaviverrucosa</name>
    <dbReference type="NCBI Taxonomy" id="200379"/>
    <lineage>
        <taxon>Bacteria</taxon>
        <taxon>Bacillati</taxon>
        <taxon>Actinomycetota</taxon>
        <taxon>Actinomycetes</taxon>
        <taxon>Pseudonocardiales</taxon>
        <taxon>Pseudonocardiaceae</taxon>
        <taxon>Lentzea</taxon>
    </lineage>
</organism>
<evidence type="ECO:0000313" key="1">
    <source>
        <dbReference type="EMBL" id="SES19960.1"/>
    </source>
</evidence>
<name>A0A1H9VDT8_9PSEU</name>
<protein>
    <submittedName>
        <fullName evidence="1">Uncharacterized protein</fullName>
    </submittedName>
</protein>
<proteinExistence type="predicted"/>
<gene>
    <name evidence="1" type="ORF">SAMN05216195_11024</name>
</gene>